<proteinExistence type="predicted"/>
<organism evidence="1">
    <name type="scientific">Rhizophora mucronata</name>
    <name type="common">Asiatic mangrove</name>
    <dbReference type="NCBI Taxonomy" id="61149"/>
    <lineage>
        <taxon>Eukaryota</taxon>
        <taxon>Viridiplantae</taxon>
        <taxon>Streptophyta</taxon>
        <taxon>Embryophyta</taxon>
        <taxon>Tracheophyta</taxon>
        <taxon>Spermatophyta</taxon>
        <taxon>Magnoliopsida</taxon>
        <taxon>eudicotyledons</taxon>
        <taxon>Gunneridae</taxon>
        <taxon>Pentapetalae</taxon>
        <taxon>rosids</taxon>
        <taxon>fabids</taxon>
        <taxon>Malpighiales</taxon>
        <taxon>Rhizophoraceae</taxon>
        <taxon>Rhizophora</taxon>
    </lineage>
</organism>
<protein>
    <submittedName>
        <fullName evidence="1">Uncharacterized protein</fullName>
    </submittedName>
</protein>
<dbReference type="AlphaFoldDB" id="A0A2P2N4A9"/>
<sequence length="48" mass="5702">MRFWSEGIYTNACRCPAVIVYYEIAVYDKVQYRSGNFFHKKITFTLGN</sequence>
<reference evidence="1" key="1">
    <citation type="submission" date="2018-02" db="EMBL/GenBank/DDBJ databases">
        <title>Rhizophora mucronata_Transcriptome.</title>
        <authorList>
            <person name="Meera S.P."/>
            <person name="Sreeshan A."/>
            <person name="Augustine A."/>
        </authorList>
    </citation>
    <scope>NUCLEOTIDE SEQUENCE</scope>
    <source>
        <tissue evidence="1">Leaf</tissue>
    </source>
</reference>
<accession>A0A2P2N4A9</accession>
<name>A0A2P2N4A9_RHIMU</name>
<evidence type="ECO:0000313" key="1">
    <source>
        <dbReference type="EMBL" id="MBX37310.1"/>
    </source>
</evidence>
<dbReference type="EMBL" id="GGEC01056826">
    <property type="protein sequence ID" value="MBX37310.1"/>
    <property type="molecule type" value="Transcribed_RNA"/>
</dbReference>